<feature type="region of interest" description="Disordered" evidence="2">
    <location>
        <begin position="167"/>
        <end position="306"/>
    </location>
</feature>
<dbReference type="EMBL" id="BAAANS010000004">
    <property type="protein sequence ID" value="GAA2087840.1"/>
    <property type="molecule type" value="Genomic_DNA"/>
</dbReference>
<sequence length="306" mass="31686">MNDYANQGSWESEQHVGPVGAAARSVRDGAAGGAHVVADQAGEVAGTVEEQAARVAQEALAQARDLLDEARGQVRGQAREQTERLAENVRRLAAELREMAAHGKPDSTAAVAVAQLADGGQRVADRLQRRGPDGLLEDVQDFARRRPGLFLAGAALAGFALGRAGKGVAAADGPSEHGHDGHDGQDGQEGLGGHDERDGAWPDRPGVVTAPVSAPPTVPPAVPGTSDPYGTAPAYRPNPGRSPEPGPVGGTGHVEDPRHGQLQGPLPGREQGRDQGWEQGRDHGWEQGGEQAPFHGLGQQPPARGV</sequence>
<evidence type="ECO:0000313" key="4">
    <source>
        <dbReference type="Proteomes" id="UP001500897"/>
    </source>
</evidence>
<evidence type="ECO:0000256" key="1">
    <source>
        <dbReference type="SAM" id="Coils"/>
    </source>
</evidence>
<gene>
    <name evidence="3" type="ORF">GCM10009759_09550</name>
</gene>
<dbReference type="Proteomes" id="UP001500897">
    <property type="component" value="Unassembled WGS sequence"/>
</dbReference>
<accession>A0ABN2WBP6</accession>
<feature type="compositionally biased region" description="Polar residues" evidence="2">
    <location>
        <begin position="1"/>
        <end position="11"/>
    </location>
</feature>
<keyword evidence="4" id="KW-1185">Reference proteome</keyword>
<evidence type="ECO:0000256" key="2">
    <source>
        <dbReference type="SAM" id="MobiDB-lite"/>
    </source>
</evidence>
<feature type="region of interest" description="Disordered" evidence="2">
    <location>
        <begin position="1"/>
        <end position="34"/>
    </location>
</feature>
<feature type="coiled-coil region" evidence="1">
    <location>
        <begin position="53"/>
        <end position="99"/>
    </location>
</feature>
<keyword evidence="1" id="KW-0175">Coiled coil</keyword>
<comment type="caution">
    <text evidence="3">The sequence shown here is derived from an EMBL/GenBank/DDBJ whole genome shotgun (WGS) entry which is preliminary data.</text>
</comment>
<dbReference type="RefSeq" id="WP_344550486.1">
    <property type="nucleotide sequence ID" value="NZ_BAAANS010000004.1"/>
</dbReference>
<feature type="compositionally biased region" description="Basic and acidic residues" evidence="2">
    <location>
        <begin position="270"/>
        <end position="285"/>
    </location>
</feature>
<feature type="compositionally biased region" description="Basic and acidic residues" evidence="2">
    <location>
        <begin position="174"/>
        <end position="185"/>
    </location>
</feature>
<feature type="compositionally biased region" description="Basic and acidic residues" evidence="2">
    <location>
        <begin position="192"/>
        <end position="201"/>
    </location>
</feature>
<reference evidence="3 4" key="1">
    <citation type="journal article" date="2019" name="Int. J. Syst. Evol. Microbiol.">
        <title>The Global Catalogue of Microorganisms (GCM) 10K type strain sequencing project: providing services to taxonomists for standard genome sequencing and annotation.</title>
        <authorList>
            <consortium name="The Broad Institute Genomics Platform"/>
            <consortium name="The Broad Institute Genome Sequencing Center for Infectious Disease"/>
            <person name="Wu L."/>
            <person name="Ma J."/>
        </authorList>
    </citation>
    <scope>NUCLEOTIDE SEQUENCE [LARGE SCALE GENOMIC DNA]</scope>
    <source>
        <strain evidence="3 4">JCM 14559</strain>
    </source>
</reference>
<proteinExistence type="predicted"/>
<feature type="compositionally biased region" description="Pro residues" evidence="2">
    <location>
        <begin position="213"/>
        <end position="222"/>
    </location>
</feature>
<name>A0ABN2WBP6_9ACTN</name>
<organism evidence="3 4">
    <name type="scientific">Kitasatospora saccharophila</name>
    <dbReference type="NCBI Taxonomy" id="407973"/>
    <lineage>
        <taxon>Bacteria</taxon>
        <taxon>Bacillati</taxon>
        <taxon>Actinomycetota</taxon>
        <taxon>Actinomycetes</taxon>
        <taxon>Kitasatosporales</taxon>
        <taxon>Streptomycetaceae</taxon>
        <taxon>Kitasatospora</taxon>
    </lineage>
</organism>
<evidence type="ECO:0000313" key="3">
    <source>
        <dbReference type="EMBL" id="GAA2087840.1"/>
    </source>
</evidence>
<protein>
    <submittedName>
        <fullName evidence="3">Uncharacterized protein</fullName>
    </submittedName>
</protein>